<sequence length="112" mass="11780">MNRPVNGPGEASALICALDAISSRMINAAVAGEQNARDTTVSRCRYMSCARARSGPAGAVSCQDEKGRDPGEYRCIATRTGVAVNQSEPCSAATLALTIAIAPARRSRRRAR</sequence>
<name>A0A9Q1FCY9_SYNKA</name>
<reference evidence="1" key="1">
    <citation type="journal article" date="2023" name="Science">
        <title>Genome structures resolve the early diversification of teleost fishes.</title>
        <authorList>
            <person name="Parey E."/>
            <person name="Louis A."/>
            <person name="Montfort J."/>
            <person name="Bouchez O."/>
            <person name="Roques C."/>
            <person name="Iampietro C."/>
            <person name="Lluch J."/>
            <person name="Castinel A."/>
            <person name="Donnadieu C."/>
            <person name="Desvignes T."/>
            <person name="Floi Bucao C."/>
            <person name="Jouanno E."/>
            <person name="Wen M."/>
            <person name="Mejri S."/>
            <person name="Dirks R."/>
            <person name="Jansen H."/>
            <person name="Henkel C."/>
            <person name="Chen W.J."/>
            <person name="Zahm M."/>
            <person name="Cabau C."/>
            <person name="Klopp C."/>
            <person name="Thompson A.W."/>
            <person name="Robinson-Rechavi M."/>
            <person name="Braasch I."/>
            <person name="Lecointre G."/>
            <person name="Bobe J."/>
            <person name="Postlethwait J.H."/>
            <person name="Berthelot C."/>
            <person name="Roest Crollius H."/>
            <person name="Guiguen Y."/>
        </authorList>
    </citation>
    <scope>NUCLEOTIDE SEQUENCE</scope>
    <source>
        <strain evidence="1">WJC10195</strain>
    </source>
</reference>
<organism evidence="1 2">
    <name type="scientific">Synaphobranchus kaupii</name>
    <name type="common">Kaup's arrowtooth eel</name>
    <dbReference type="NCBI Taxonomy" id="118154"/>
    <lineage>
        <taxon>Eukaryota</taxon>
        <taxon>Metazoa</taxon>
        <taxon>Chordata</taxon>
        <taxon>Craniata</taxon>
        <taxon>Vertebrata</taxon>
        <taxon>Euteleostomi</taxon>
        <taxon>Actinopterygii</taxon>
        <taxon>Neopterygii</taxon>
        <taxon>Teleostei</taxon>
        <taxon>Anguilliformes</taxon>
        <taxon>Synaphobranchidae</taxon>
        <taxon>Synaphobranchus</taxon>
    </lineage>
</organism>
<protein>
    <submittedName>
        <fullName evidence="1">Uncharacterized protein</fullName>
    </submittedName>
</protein>
<dbReference type="EMBL" id="JAINUF010000006">
    <property type="protein sequence ID" value="KAJ8356040.1"/>
    <property type="molecule type" value="Genomic_DNA"/>
</dbReference>
<gene>
    <name evidence="1" type="ORF">SKAU_G00188340</name>
</gene>
<accession>A0A9Q1FCY9</accession>
<proteinExistence type="predicted"/>
<evidence type="ECO:0000313" key="2">
    <source>
        <dbReference type="Proteomes" id="UP001152622"/>
    </source>
</evidence>
<dbReference type="AlphaFoldDB" id="A0A9Q1FCY9"/>
<dbReference type="Proteomes" id="UP001152622">
    <property type="component" value="Chromosome 6"/>
</dbReference>
<keyword evidence="2" id="KW-1185">Reference proteome</keyword>
<evidence type="ECO:0000313" key="1">
    <source>
        <dbReference type="EMBL" id="KAJ8356040.1"/>
    </source>
</evidence>
<comment type="caution">
    <text evidence="1">The sequence shown here is derived from an EMBL/GenBank/DDBJ whole genome shotgun (WGS) entry which is preliminary data.</text>
</comment>